<evidence type="ECO:0000256" key="10">
    <source>
        <dbReference type="SAM" id="Phobius"/>
    </source>
</evidence>
<evidence type="ECO:0000256" key="7">
    <source>
        <dbReference type="ARBA" id="ARBA00022989"/>
    </source>
</evidence>
<sequence length="717" mass="77486">MAMGLPRLVAVAFTLALVSIFPPLPFSLAGEITSIESVPDLQKLMYVAVDGYPCVRLLNLSGEIGCSNPGLSKVVAPLIKLKDVKDLVEPHTVLVTADEMEDFFTRHVPLCSWCLLNISVNKVTFVVSASGANDVLFTRMILVSNDLSFASKIGGVLIESGSSFQQKLKGLSPDKMFPQAEFSPYKNVEYKWNPMASSIMWKAYNFPVYLLSESGITAVQKFLSKKDMKHKTYTSDVAEFNMVMETTKAGTHNSKACLQEGTCLPLGGYSVWSSLPPINVSSSNNRKPIVLTVASMDSASFFRDKSFGADSPISGLVALLGAVDALSRVEGLSNLKKQLDVCILQLVFLVLTGETWGYLGSRRFLHELDLHSDAVADLSDTLIETVLEIGSVGKGLSGGINTFFAHKTRVSSATNMTLDALKIAQDSFASKNIKILSADKTNPGIPPSSTMAFMKKNPQTSAVVLEDFDTKFVNKFYHSHLDDLSNINSSSVVAAASVLARTLYILASDNKDSALGSIHVNASFVEELLACLLSCEPGLSCNLVKDYISPTNTSPGNYAGVMSGEPSSNPYLGSVGDVSRFLWNFLAEKTSVQKGNTTSVCSKGSCSRTDQVCIKAESNKEGTCVVSTTRYVPAYSTRLKYADGAWTILPQNRSDSMGMVDPVWTESNWNTIGLQVYTVQHSAYDNAVLVAGITVTTLAYIGIMVAKSFITKALKQD</sequence>
<evidence type="ECO:0000313" key="14">
    <source>
        <dbReference type="Proteomes" id="UP000266723"/>
    </source>
</evidence>
<comment type="caution">
    <text evidence="13">The sequence shown here is derived from an EMBL/GenBank/DDBJ whole genome shotgun (WGS) entry which is preliminary data.</text>
</comment>
<evidence type="ECO:0000256" key="2">
    <source>
        <dbReference type="ARBA" id="ARBA00007717"/>
    </source>
</evidence>
<dbReference type="InterPro" id="IPR008710">
    <property type="entry name" value="Nicastrin"/>
</dbReference>
<evidence type="ECO:0000256" key="1">
    <source>
        <dbReference type="ARBA" id="ARBA00004479"/>
    </source>
</evidence>
<evidence type="ECO:0000259" key="12">
    <source>
        <dbReference type="Pfam" id="PF18266"/>
    </source>
</evidence>
<keyword evidence="6" id="KW-0914">Notch signaling pathway</keyword>
<evidence type="ECO:0000256" key="11">
    <source>
        <dbReference type="SAM" id="SignalP"/>
    </source>
</evidence>
<dbReference type="CDD" id="cd03881">
    <property type="entry name" value="M28_Nicastrin"/>
    <property type="match status" value="1"/>
</dbReference>
<feature type="domain" description="Nicastrin small lobe" evidence="12">
    <location>
        <begin position="146"/>
        <end position="246"/>
    </location>
</feature>
<keyword evidence="5 11" id="KW-0732">Signal</keyword>
<feature type="domain" description="Nicastrin small lobe" evidence="12">
    <location>
        <begin position="53"/>
        <end position="106"/>
    </location>
</feature>
<dbReference type="SUPFAM" id="SSF53187">
    <property type="entry name" value="Zn-dependent exopeptidases"/>
    <property type="match status" value="1"/>
</dbReference>
<dbReference type="Pfam" id="PF18266">
    <property type="entry name" value="Ncstrn_small"/>
    <property type="match status" value="2"/>
</dbReference>
<dbReference type="EMBL" id="QGKV02000649">
    <property type="protein sequence ID" value="KAF3578674.1"/>
    <property type="molecule type" value="Genomic_DNA"/>
</dbReference>
<keyword evidence="4 10" id="KW-0812">Transmembrane</keyword>
<evidence type="ECO:0000256" key="5">
    <source>
        <dbReference type="ARBA" id="ARBA00022729"/>
    </source>
</evidence>
<dbReference type="PANTHER" id="PTHR21092">
    <property type="entry name" value="NICASTRIN"/>
    <property type="match status" value="1"/>
</dbReference>
<feature type="chain" id="PRO_5045198978" description="Nicastrin" evidence="11">
    <location>
        <begin position="30"/>
        <end position="717"/>
    </location>
</feature>
<keyword evidence="8 10" id="KW-0472">Membrane</keyword>
<evidence type="ECO:0000256" key="8">
    <source>
        <dbReference type="ARBA" id="ARBA00023136"/>
    </source>
</evidence>
<reference evidence="13 14" key="1">
    <citation type="journal article" date="2020" name="BMC Genomics">
        <title>Intraspecific diversification of the crop wild relative Brassica cretica Lam. using demographic model selection.</title>
        <authorList>
            <person name="Kioukis A."/>
            <person name="Michalopoulou V.A."/>
            <person name="Briers L."/>
            <person name="Pirintsos S."/>
            <person name="Studholme D.J."/>
            <person name="Pavlidis P."/>
            <person name="Sarris P.F."/>
        </authorList>
    </citation>
    <scope>NUCLEOTIDE SEQUENCE [LARGE SCALE GENOMIC DNA]</scope>
    <source>
        <strain evidence="14">cv. PFS-1207/04</strain>
    </source>
</reference>
<keyword evidence="14" id="KW-1185">Reference proteome</keyword>
<comment type="similarity">
    <text evidence="2">Belongs to the nicastrin family.</text>
</comment>
<gene>
    <name evidence="13" type="ORF">DY000_02032873</name>
</gene>
<feature type="transmembrane region" description="Helical" evidence="10">
    <location>
        <begin position="687"/>
        <end position="706"/>
    </location>
</feature>
<keyword evidence="9" id="KW-0325">Glycoprotein</keyword>
<evidence type="ECO:0000256" key="4">
    <source>
        <dbReference type="ARBA" id="ARBA00022692"/>
    </source>
</evidence>
<evidence type="ECO:0000313" key="13">
    <source>
        <dbReference type="EMBL" id="KAF3578674.1"/>
    </source>
</evidence>
<comment type="subcellular location">
    <subcellularLocation>
        <location evidence="1">Membrane</location>
        <topology evidence="1">Single-pass type I membrane protein</topology>
    </subcellularLocation>
</comment>
<dbReference type="PANTHER" id="PTHR21092:SF0">
    <property type="entry name" value="NICASTRIN"/>
    <property type="match status" value="1"/>
</dbReference>
<dbReference type="InterPro" id="IPR041084">
    <property type="entry name" value="Ncstrn_small"/>
</dbReference>
<name>A0ABQ7DKT5_BRACR</name>
<feature type="signal peptide" evidence="11">
    <location>
        <begin position="1"/>
        <end position="29"/>
    </location>
</feature>
<evidence type="ECO:0000256" key="3">
    <source>
        <dbReference type="ARBA" id="ARBA00015303"/>
    </source>
</evidence>
<evidence type="ECO:0000256" key="6">
    <source>
        <dbReference type="ARBA" id="ARBA00022976"/>
    </source>
</evidence>
<proteinExistence type="inferred from homology"/>
<organism evidence="13 14">
    <name type="scientific">Brassica cretica</name>
    <name type="common">Mustard</name>
    <dbReference type="NCBI Taxonomy" id="69181"/>
    <lineage>
        <taxon>Eukaryota</taxon>
        <taxon>Viridiplantae</taxon>
        <taxon>Streptophyta</taxon>
        <taxon>Embryophyta</taxon>
        <taxon>Tracheophyta</taxon>
        <taxon>Spermatophyta</taxon>
        <taxon>Magnoliopsida</taxon>
        <taxon>eudicotyledons</taxon>
        <taxon>Gunneridae</taxon>
        <taxon>Pentapetalae</taxon>
        <taxon>rosids</taxon>
        <taxon>malvids</taxon>
        <taxon>Brassicales</taxon>
        <taxon>Brassicaceae</taxon>
        <taxon>Brassiceae</taxon>
        <taxon>Brassica</taxon>
    </lineage>
</organism>
<evidence type="ECO:0000256" key="9">
    <source>
        <dbReference type="ARBA" id="ARBA00023180"/>
    </source>
</evidence>
<dbReference type="Pfam" id="PF05450">
    <property type="entry name" value="Nicastrin"/>
    <property type="match status" value="1"/>
</dbReference>
<accession>A0ABQ7DKT5</accession>
<protein>
    <recommendedName>
        <fullName evidence="3">Nicastrin</fullName>
    </recommendedName>
</protein>
<dbReference type="Proteomes" id="UP000266723">
    <property type="component" value="Unassembled WGS sequence"/>
</dbReference>
<keyword evidence="7 10" id="KW-1133">Transmembrane helix</keyword>
<dbReference type="Gene3D" id="3.40.630.10">
    <property type="entry name" value="Zn peptidases"/>
    <property type="match status" value="1"/>
</dbReference>